<dbReference type="RefSeq" id="WP_205310639.1">
    <property type="nucleotide sequence ID" value="NZ_JAERPS020000001.1"/>
</dbReference>
<dbReference type="InterPro" id="IPR012337">
    <property type="entry name" value="RNaseH-like_sf"/>
</dbReference>
<comment type="caution">
    <text evidence="2">The sequence shown here is derived from an EMBL/GenBank/DDBJ whole genome shotgun (WGS) entry which is preliminary data.</text>
</comment>
<reference evidence="2 3" key="1">
    <citation type="submission" date="2020-12" db="EMBL/GenBank/DDBJ databases">
        <authorList>
            <person name="Ruan W."/>
            <person name="Khan S.A."/>
            <person name="Jeon C.O."/>
        </authorList>
    </citation>
    <scope>NUCLEOTIDE SEQUENCE [LARGE SCALE GENOMIC DNA]</scope>
    <source>
        <strain evidence="2 3">MA-13</strain>
    </source>
</reference>
<proteinExistence type="predicted"/>
<evidence type="ECO:0000259" key="1">
    <source>
        <dbReference type="PROSITE" id="PS50994"/>
    </source>
</evidence>
<name>A0ABS7X5F7_9GAMM</name>
<dbReference type="PROSITE" id="PS50994">
    <property type="entry name" value="INTEGRASE"/>
    <property type="match status" value="1"/>
</dbReference>
<reference evidence="2 3" key="2">
    <citation type="submission" date="2021-08" db="EMBL/GenBank/DDBJ databases">
        <title>Rheinheimera aquimaris sp. nov., isolated from seawater of the East Sea in Korea.</title>
        <authorList>
            <person name="Kim K.H."/>
            <person name="Wenting R."/>
            <person name="Kim K.R."/>
            <person name="Jeon C.O."/>
        </authorList>
    </citation>
    <scope>NUCLEOTIDE SEQUENCE [LARGE SCALE GENOMIC DNA]</scope>
    <source>
        <strain evidence="2 3">MA-13</strain>
    </source>
</reference>
<dbReference type="PANTHER" id="PTHR35004:SF7">
    <property type="entry name" value="INTEGRASE PROTEIN"/>
    <property type="match status" value="1"/>
</dbReference>
<evidence type="ECO:0000313" key="2">
    <source>
        <dbReference type="EMBL" id="MBZ9610778.1"/>
    </source>
</evidence>
<protein>
    <submittedName>
        <fullName evidence="2">Transposase family protein</fullName>
    </submittedName>
</protein>
<dbReference type="Proteomes" id="UP000663814">
    <property type="component" value="Unassembled WGS sequence"/>
</dbReference>
<evidence type="ECO:0000313" key="3">
    <source>
        <dbReference type="Proteomes" id="UP000663814"/>
    </source>
</evidence>
<dbReference type="EMBL" id="JAERPS020000001">
    <property type="protein sequence ID" value="MBZ9610778.1"/>
    <property type="molecule type" value="Genomic_DNA"/>
</dbReference>
<dbReference type="Gene3D" id="3.30.420.10">
    <property type="entry name" value="Ribonuclease H-like superfamily/Ribonuclease H"/>
    <property type="match status" value="1"/>
</dbReference>
<gene>
    <name evidence="2" type="ORF">I4W93_004150</name>
</gene>
<sequence>MNPVINERITALARAVRSAGHGAKGELIEAAAAELQLSKATVHRKLATLTVTTPRKRRTDAGQHGLTRDEALMIAGVMMESRRGNNKRLYSLNDAVDHLRCNGMLRAERINTDTGEVLPLSYDAIRRAMRSYGVHPEQLSQPDPHVEMASEHPNHVWQIDASLCVLYYLKPNKGPNGLHVMDGAEFYKNKPANVARVMADRVWSYEITDHASGWIYVEYVMGAESGENLCNVLINALQERGGADMLHGVPRILYMDPGSANTSAMAKNLCKALGITALAHAAGNARATGQVENARNIIERKFESGLRFRPVADLAELNSLAAQWRAVFNATAKHSRTNDTRSNVWMRITQQQLIKAPSIAVCRELAVATPVERKVTPKLRVNFNGAEYDVSAVPLIMVGQAVLITRNPWRSDAAQLVTQNIDGNEVFYVLPQVEKNEYGFATTAPVWGEGFASQAHTPTQTAKADIDKLMTGSSSAAEADAARKAKAIPLAGKFNPYKPLDDAQLPTYMPRRGTEHSLKAPVIETPVLQTVELAMRLRERLGSKWTPEHFAWLTQRYPQGAKEDALDSIAQQLLKPTAALRVVGGA</sequence>
<dbReference type="Pfam" id="PF00665">
    <property type="entry name" value="rve"/>
    <property type="match status" value="1"/>
</dbReference>
<dbReference type="PANTHER" id="PTHR35004">
    <property type="entry name" value="TRANSPOSASE RV3428C-RELATED"/>
    <property type="match status" value="1"/>
</dbReference>
<organism evidence="2 3">
    <name type="scientific">Rheinheimera maricola</name>
    <dbReference type="NCBI Taxonomy" id="2793282"/>
    <lineage>
        <taxon>Bacteria</taxon>
        <taxon>Pseudomonadati</taxon>
        <taxon>Pseudomonadota</taxon>
        <taxon>Gammaproteobacteria</taxon>
        <taxon>Chromatiales</taxon>
        <taxon>Chromatiaceae</taxon>
        <taxon>Rheinheimera</taxon>
    </lineage>
</organism>
<dbReference type="SUPFAM" id="SSF53098">
    <property type="entry name" value="Ribonuclease H-like"/>
    <property type="match status" value="1"/>
</dbReference>
<keyword evidence="3" id="KW-1185">Reference proteome</keyword>
<dbReference type="InterPro" id="IPR001584">
    <property type="entry name" value="Integrase_cat-core"/>
</dbReference>
<feature type="domain" description="Integrase catalytic" evidence="1">
    <location>
        <begin position="149"/>
        <end position="349"/>
    </location>
</feature>
<dbReference type="InterPro" id="IPR036397">
    <property type="entry name" value="RNaseH_sf"/>
</dbReference>
<accession>A0ABS7X5F7</accession>